<name>A0A4R6UPS7_9ACTN</name>
<gene>
    <name evidence="2" type="ORF">EV190_11624</name>
</gene>
<dbReference type="GO" id="GO:0051537">
    <property type="term" value="F:2 iron, 2 sulfur cluster binding"/>
    <property type="evidence" value="ECO:0007669"/>
    <property type="project" value="InterPro"/>
</dbReference>
<dbReference type="Proteomes" id="UP000295281">
    <property type="component" value="Unassembled WGS sequence"/>
</dbReference>
<accession>A0A4R6UPS7</accession>
<dbReference type="Pfam" id="PF11575">
    <property type="entry name" value="FhuF_C"/>
    <property type="match status" value="1"/>
</dbReference>
<sequence length="268" mass="27849">MTGVRGPGADGGATVVTRAIEELTRLGGFFALVPVGPGNPPPGLRSFAELYERPGLLGARIESARQRYGAVEPRVCASVVHLGFAARLVSPSLAAACAGVVLELPPASLFWQDAPDASVSSRIAAPRGVEVDPADAAGVADLLRGPLVEHHLRPLGAAVRSGVKVSERLLWGNAASAVGGAVQMLSRLRPEWADRADAIGTALIGRGPTASLGSVVRPDTAGPHRFFVRRSCCLYYRLPGGGLCGDCALLDPATRLGQWRAAMAERPL</sequence>
<proteinExistence type="predicted"/>
<comment type="caution">
    <text evidence="2">The sequence shown here is derived from an EMBL/GenBank/DDBJ whole genome shotgun (WGS) entry which is preliminary data.</text>
</comment>
<dbReference type="InterPro" id="IPR024726">
    <property type="entry name" value="FhuF_C"/>
</dbReference>
<reference evidence="2 3" key="1">
    <citation type="submission" date="2019-03" db="EMBL/GenBank/DDBJ databases">
        <title>Genomic Encyclopedia of Type Strains, Phase IV (KMG-IV): sequencing the most valuable type-strain genomes for metagenomic binning, comparative biology and taxonomic classification.</title>
        <authorList>
            <person name="Goeker M."/>
        </authorList>
    </citation>
    <scope>NUCLEOTIDE SEQUENCE [LARGE SCALE GENOMIC DNA]</scope>
    <source>
        <strain evidence="2 3">DSM 46770</strain>
    </source>
</reference>
<organism evidence="2 3">
    <name type="scientific">Actinorugispora endophytica</name>
    <dbReference type="NCBI Taxonomy" id="1605990"/>
    <lineage>
        <taxon>Bacteria</taxon>
        <taxon>Bacillati</taxon>
        <taxon>Actinomycetota</taxon>
        <taxon>Actinomycetes</taxon>
        <taxon>Streptosporangiales</taxon>
        <taxon>Nocardiopsidaceae</taxon>
        <taxon>Actinorugispora</taxon>
    </lineage>
</organism>
<feature type="domain" description="Ferric siderophore reductase C-terminal" evidence="1">
    <location>
        <begin position="229"/>
        <end position="249"/>
    </location>
</feature>
<dbReference type="RefSeq" id="WP_243742617.1">
    <property type="nucleotide sequence ID" value="NZ_SNYN01000016.1"/>
</dbReference>
<keyword evidence="3" id="KW-1185">Reference proteome</keyword>
<evidence type="ECO:0000313" key="3">
    <source>
        <dbReference type="Proteomes" id="UP000295281"/>
    </source>
</evidence>
<dbReference type="EMBL" id="SNYN01000016">
    <property type="protein sequence ID" value="TDQ49228.1"/>
    <property type="molecule type" value="Genomic_DNA"/>
</dbReference>
<evidence type="ECO:0000259" key="1">
    <source>
        <dbReference type="Pfam" id="PF11575"/>
    </source>
</evidence>
<dbReference type="AlphaFoldDB" id="A0A4R6UPS7"/>
<evidence type="ECO:0000313" key="2">
    <source>
        <dbReference type="EMBL" id="TDQ49228.1"/>
    </source>
</evidence>
<protein>
    <submittedName>
        <fullName evidence="2">Ferric iron reductase FhuF-like transporter</fullName>
    </submittedName>
</protein>